<proteinExistence type="predicted"/>
<protein>
    <submittedName>
        <fullName evidence="1">Uncharacterized protein</fullName>
    </submittedName>
</protein>
<name>A0A9W9AYF9_9AGAR</name>
<evidence type="ECO:0000313" key="2">
    <source>
        <dbReference type="Proteomes" id="UP001150238"/>
    </source>
</evidence>
<reference evidence="1" key="2">
    <citation type="journal article" date="2023" name="Proc. Natl. Acad. Sci. U.S.A.">
        <title>A global phylogenomic analysis of the shiitake genus Lentinula.</title>
        <authorList>
            <person name="Sierra-Patev S."/>
            <person name="Min B."/>
            <person name="Naranjo-Ortiz M."/>
            <person name="Looney B."/>
            <person name="Konkel Z."/>
            <person name="Slot J.C."/>
            <person name="Sakamoto Y."/>
            <person name="Steenwyk J.L."/>
            <person name="Rokas A."/>
            <person name="Carro J."/>
            <person name="Camarero S."/>
            <person name="Ferreira P."/>
            <person name="Molpeceres G."/>
            <person name="Ruiz-Duenas F.J."/>
            <person name="Serrano A."/>
            <person name="Henrissat B."/>
            <person name="Drula E."/>
            <person name="Hughes K.W."/>
            <person name="Mata J.L."/>
            <person name="Ishikawa N.K."/>
            <person name="Vargas-Isla R."/>
            <person name="Ushijima S."/>
            <person name="Smith C.A."/>
            <person name="Donoghue J."/>
            <person name="Ahrendt S."/>
            <person name="Andreopoulos W."/>
            <person name="He G."/>
            <person name="LaButti K."/>
            <person name="Lipzen A."/>
            <person name="Ng V."/>
            <person name="Riley R."/>
            <person name="Sandor L."/>
            <person name="Barry K."/>
            <person name="Martinez A.T."/>
            <person name="Xiao Y."/>
            <person name="Gibbons J.G."/>
            <person name="Terashima K."/>
            <person name="Grigoriev I.V."/>
            <person name="Hibbett D."/>
        </authorList>
    </citation>
    <scope>NUCLEOTIDE SEQUENCE</scope>
    <source>
        <strain evidence="1">Sp2 HRB7682 ss15</strain>
    </source>
</reference>
<accession>A0A9W9AYF9</accession>
<dbReference type="Proteomes" id="UP001150238">
    <property type="component" value="Unassembled WGS sequence"/>
</dbReference>
<dbReference type="AlphaFoldDB" id="A0A9W9AYF9"/>
<organism evidence="1 2">
    <name type="scientific">Lentinula lateritia</name>
    <dbReference type="NCBI Taxonomy" id="40482"/>
    <lineage>
        <taxon>Eukaryota</taxon>
        <taxon>Fungi</taxon>
        <taxon>Dikarya</taxon>
        <taxon>Basidiomycota</taxon>
        <taxon>Agaricomycotina</taxon>
        <taxon>Agaricomycetes</taxon>
        <taxon>Agaricomycetidae</taxon>
        <taxon>Agaricales</taxon>
        <taxon>Marasmiineae</taxon>
        <taxon>Omphalotaceae</taxon>
        <taxon>Lentinula</taxon>
    </lineage>
</organism>
<evidence type="ECO:0000313" key="1">
    <source>
        <dbReference type="EMBL" id="KAJ4492149.1"/>
    </source>
</evidence>
<reference evidence="1" key="1">
    <citation type="submission" date="2022-08" db="EMBL/GenBank/DDBJ databases">
        <authorList>
            <consortium name="DOE Joint Genome Institute"/>
            <person name="Min B."/>
            <person name="Riley R."/>
            <person name="Sierra-Patev S."/>
            <person name="Naranjo-Ortiz M."/>
            <person name="Looney B."/>
            <person name="Konkel Z."/>
            <person name="Slot J.C."/>
            <person name="Sakamoto Y."/>
            <person name="Steenwyk J.L."/>
            <person name="Rokas A."/>
            <person name="Carro J."/>
            <person name="Camarero S."/>
            <person name="Ferreira P."/>
            <person name="Molpeceres G."/>
            <person name="Ruiz-Duenas F.J."/>
            <person name="Serrano A."/>
            <person name="Henrissat B."/>
            <person name="Drula E."/>
            <person name="Hughes K.W."/>
            <person name="Mata J.L."/>
            <person name="Ishikawa N.K."/>
            <person name="Vargas-Isla R."/>
            <person name="Ushijima S."/>
            <person name="Smith C.A."/>
            <person name="Ahrendt S."/>
            <person name="Andreopoulos W."/>
            <person name="He G."/>
            <person name="Labutti K."/>
            <person name="Lipzen A."/>
            <person name="Ng V."/>
            <person name="Sandor L."/>
            <person name="Barry K."/>
            <person name="Martinez A.T."/>
            <person name="Xiao Y."/>
            <person name="Gibbons J.G."/>
            <person name="Terashima K."/>
            <person name="Hibbett D.S."/>
            <person name="Grigoriev I.V."/>
        </authorList>
    </citation>
    <scope>NUCLEOTIDE SEQUENCE</scope>
    <source>
        <strain evidence="1">Sp2 HRB7682 ss15</strain>
    </source>
</reference>
<sequence length="94" mass="9877">MPLESSVPLPYLPPVVGFSVASPLLLFMPSEGLDPIEPGTSSVSVDKIFPHPHTTRNMAGPSNHYGGGLYAAPSYGNNNNLPPTSSIATYVIII</sequence>
<comment type="caution">
    <text evidence="1">The sequence shown here is derived from an EMBL/GenBank/DDBJ whole genome shotgun (WGS) entry which is preliminary data.</text>
</comment>
<dbReference type="EMBL" id="JANVFS010000005">
    <property type="protein sequence ID" value="KAJ4492149.1"/>
    <property type="molecule type" value="Genomic_DNA"/>
</dbReference>
<gene>
    <name evidence="1" type="ORF">C8J55DRAFT_556584</name>
</gene>